<evidence type="ECO:0000313" key="2">
    <source>
        <dbReference type="Proteomes" id="UP000830198"/>
    </source>
</evidence>
<accession>A0ABY4HZW5</accession>
<evidence type="ECO:0000313" key="1">
    <source>
        <dbReference type="EMBL" id="UPK68036.1"/>
    </source>
</evidence>
<reference evidence="1 2" key="1">
    <citation type="submission" date="2022-04" db="EMBL/GenBank/DDBJ databases">
        <title>The arsenic-methylating capacity of Chitinophaga filiformis YT5 during chitin decomposition.</title>
        <authorList>
            <person name="Chen G."/>
            <person name="Liang Y."/>
        </authorList>
    </citation>
    <scope>NUCLEOTIDE SEQUENCE [LARGE SCALE GENOMIC DNA]</scope>
    <source>
        <strain evidence="1 2">YT5</strain>
    </source>
</reference>
<proteinExistence type="predicted"/>
<protein>
    <submittedName>
        <fullName evidence="1">Uncharacterized protein</fullName>
    </submittedName>
</protein>
<keyword evidence="2" id="KW-1185">Reference proteome</keyword>
<name>A0ABY4HZW5_CHIFI</name>
<gene>
    <name evidence="1" type="ORF">MYF79_24085</name>
</gene>
<organism evidence="1 2">
    <name type="scientific">Chitinophaga filiformis</name>
    <name type="common">Myxococcus filiformis</name>
    <name type="synonym">Flexibacter filiformis</name>
    <dbReference type="NCBI Taxonomy" id="104663"/>
    <lineage>
        <taxon>Bacteria</taxon>
        <taxon>Pseudomonadati</taxon>
        <taxon>Bacteroidota</taxon>
        <taxon>Chitinophagia</taxon>
        <taxon>Chitinophagales</taxon>
        <taxon>Chitinophagaceae</taxon>
        <taxon>Chitinophaga</taxon>
    </lineage>
</organism>
<dbReference type="RefSeq" id="WP_247810377.1">
    <property type="nucleotide sequence ID" value="NZ_CP095855.1"/>
</dbReference>
<sequence length="389" mass="45019">MEQEPLHTIEEWVNQMIHPLALQQTTGDLQQSNEGLLFIEEQVGLLCAALVDNAHTQQGQQHIYQLQLRILGLLERVGTYMRELAQGAMHYLWPYYGRVAASLEKVMDHIRRFLPQYFQDNLEIPYSTWLKSQAQLSAALEQLEQAYTYPEVEQPLLRLALQPIRDFVTSERSSTTYRQLHYLQTLARQLSFLYDTTVQLGVKDMNWEIHTVLIQMNYNLPRYVLLCTTRLDEKLIEKSDVEKIATLQWYFRTMEQLEPLPGYCFIPTLPSVTEQIVSSLRHVHRLLIEKNVSLQATSEAAGPPYQHRIQLSVSVPVLTLFIKLCLKAGIINNQSKAEVFRITSQVFSTVKSADISVQSIRTKNKNTSLHAIKVMRQLLLRLLDLLKEE</sequence>
<dbReference type="Proteomes" id="UP000830198">
    <property type="component" value="Chromosome"/>
</dbReference>
<dbReference type="EMBL" id="CP095855">
    <property type="protein sequence ID" value="UPK68036.1"/>
    <property type="molecule type" value="Genomic_DNA"/>
</dbReference>